<keyword evidence="3" id="KW-1185">Reference proteome</keyword>
<protein>
    <submittedName>
        <fullName evidence="2">Uncharacterized protein</fullName>
    </submittedName>
</protein>
<dbReference type="EMBL" id="HF935238">
    <property type="protein sequence ID" value="CCX05223.1"/>
    <property type="molecule type" value="Genomic_DNA"/>
</dbReference>
<reference evidence="2 3" key="1">
    <citation type="journal article" date="2013" name="PLoS Genet.">
        <title>The genome and development-dependent transcriptomes of Pyronema confluens: a window into fungal evolution.</title>
        <authorList>
            <person name="Traeger S."/>
            <person name="Altegoer F."/>
            <person name="Freitag M."/>
            <person name="Gabaldon T."/>
            <person name="Kempken F."/>
            <person name="Kumar A."/>
            <person name="Marcet-Houben M."/>
            <person name="Poggeler S."/>
            <person name="Stajich J.E."/>
            <person name="Nowrousian M."/>
        </authorList>
    </citation>
    <scope>NUCLEOTIDE SEQUENCE [LARGE SCALE GENOMIC DNA]</scope>
    <source>
        <strain evidence="3">CBS 100304</strain>
        <tissue evidence="2">Vegetative mycelium</tissue>
    </source>
</reference>
<evidence type="ECO:0000256" key="1">
    <source>
        <dbReference type="SAM" id="MobiDB-lite"/>
    </source>
</evidence>
<dbReference type="AlphaFoldDB" id="U4KUW4"/>
<evidence type="ECO:0000313" key="2">
    <source>
        <dbReference type="EMBL" id="CCX05223.1"/>
    </source>
</evidence>
<organism evidence="2 3">
    <name type="scientific">Pyronema omphalodes (strain CBS 100304)</name>
    <name type="common">Pyronema confluens</name>
    <dbReference type="NCBI Taxonomy" id="1076935"/>
    <lineage>
        <taxon>Eukaryota</taxon>
        <taxon>Fungi</taxon>
        <taxon>Dikarya</taxon>
        <taxon>Ascomycota</taxon>
        <taxon>Pezizomycotina</taxon>
        <taxon>Pezizomycetes</taxon>
        <taxon>Pezizales</taxon>
        <taxon>Pyronemataceae</taxon>
        <taxon>Pyronema</taxon>
    </lineage>
</organism>
<dbReference type="Proteomes" id="UP000018144">
    <property type="component" value="Unassembled WGS sequence"/>
</dbReference>
<evidence type="ECO:0000313" key="3">
    <source>
        <dbReference type="Proteomes" id="UP000018144"/>
    </source>
</evidence>
<accession>U4KUW4</accession>
<feature type="compositionally biased region" description="Low complexity" evidence="1">
    <location>
        <begin position="36"/>
        <end position="64"/>
    </location>
</feature>
<sequence>MSHPTLTLSLPKFESLTAGTSLPQVSLEDLSPPRSPASSIAASPAAPADSITPPQSPSTSGPTSMRRFLSRVSLNNPTFPGAPPQTAGGETLAGDRSDRMSIFSAGTEKKKKSSWWKKAGGKRMSSLFGGVAEVERSSVTMAPPRLPELGSVGEIDGEVFRNFK</sequence>
<proteinExistence type="predicted"/>
<gene>
    <name evidence="2" type="ORF">PCON_04810</name>
</gene>
<name>U4KUW4_PYROM</name>
<feature type="region of interest" description="Disordered" evidence="1">
    <location>
        <begin position="24"/>
        <end position="97"/>
    </location>
</feature>